<name>A0A1G7BR00_NIADE</name>
<gene>
    <name evidence="2" type="ORF">SAMN04487894_13218</name>
</gene>
<dbReference type="Gene3D" id="3.40.50.1010">
    <property type="entry name" value="5'-nuclease"/>
    <property type="match status" value="1"/>
</dbReference>
<evidence type="ECO:0000313" key="2">
    <source>
        <dbReference type="EMBL" id="SDE29423.1"/>
    </source>
</evidence>
<dbReference type="Pfam" id="PF13470">
    <property type="entry name" value="PIN_3"/>
    <property type="match status" value="1"/>
</dbReference>
<dbReference type="RefSeq" id="WP_090393602.1">
    <property type="nucleotide sequence ID" value="NZ_FMZO01000032.1"/>
</dbReference>
<protein>
    <submittedName>
        <fullName evidence="2">Predicted nucleic acid-binding protein, contains PIN domain</fullName>
    </submittedName>
</protein>
<dbReference type="EMBL" id="FMZO01000032">
    <property type="protein sequence ID" value="SDE29423.1"/>
    <property type="molecule type" value="Genomic_DNA"/>
</dbReference>
<organism evidence="2 3">
    <name type="scientific">Niabella drilacis (strain DSM 25811 / CCM 8410 / CCUG 62505 / LMG 26954 / E90)</name>
    <dbReference type="NCBI Taxonomy" id="1285928"/>
    <lineage>
        <taxon>Bacteria</taxon>
        <taxon>Pseudomonadati</taxon>
        <taxon>Bacteroidota</taxon>
        <taxon>Chitinophagia</taxon>
        <taxon>Chitinophagales</taxon>
        <taxon>Chitinophagaceae</taxon>
        <taxon>Niabella</taxon>
    </lineage>
</organism>
<reference evidence="3" key="1">
    <citation type="submission" date="2016-10" db="EMBL/GenBank/DDBJ databases">
        <authorList>
            <person name="Varghese N."/>
            <person name="Submissions S."/>
        </authorList>
    </citation>
    <scope>NUCLEOTIDE SEQUENCE [LARGE SCALE GENOMIC DNA]</scope>
    <source>
        <strain evidence="3">DSM 25811 / CCM 8410 / LMG 26954 / E90</strain>
    </source>
</reference>
<keyword evidence="3" id="KW-1185">Reference proteome</keyword>
<dbReference type="STRING" id="1285928.SAMN04487894_13218"/>
<dbReference type="SUPFAM" id="SSF88723">
    <property type="entry name" value="PIN domain-like"/>
    <property type="match status" value="1"/>
</dbReference>
<evidence type="ECO:0000259" key="1">
    <source>
        <dbReference type="Pfam" id="PF13470"/>
    </source>
</evidence>
<feature type="domain" description="PIN" evidence="1">
    <location>
        <begin position="3"/>
        <end position="117"/>
    </location>
</feature>
<dbReference type="InterPro" id="IPR029060">
    <property type="entry name" value="PIN-like_dom_sf"/>
</dbReference>
<sequence length="135" mass="15609">MKRVFIDTNIVIDLLQKREGFYIEAQELFTLGDNGDIRLYLSALTIANTHYILLKHYKPDEAKKILATFKVLVSVLPIDDKIIELALASDFKDFEDAIQYFTAMEHQIDVIITRNKKDFKGSSISLLTAKEYLHR</sequence>
<dbReference type="InterPro" id="IPR002716">
    <property type="entry name" value="PIN_dom"/>
</dbReference>
<accession>A0A1G7BR00</accession>
<dbReference type="Proteomes" id="UP000198757">
    <property type="component" value="Unassembled WGS sequence"/>
</dbReference>
<evidence type="ECO:0000313" key="3">
    <source>
        <dbReference type="Proteomes" id="UP000198757"/>
    </source>
</evidence>
<dbReference type="OrthoDB" id="1148871at2"/>
<dbReference type="AlphaFoldDB" id="A0A1G7BR00"/>
<proteinExistence type="predicted"/>